<name>A0A0F9EHI8_9ZZZZ</name>
<gene>
    <name evidence="1" type="ORF">LCGC14_2366620</name>
</gene>
<proteinExistence type="predicted"/>
<comment type="caution">
    <text evidence="1">The sequence shown here is derived from an EMBL/GenBank/DDBJ whole genome shotgun (WGS) entry which is preliminary data.</text>
</comment>
<feature type="non-terminal residue" evidence="1">
    <location>
        <position position="1"/>
    </location>
</feature>
<evidence type="ECO:0000313" key="1">
    <source>
        <dbReference type="EMBL" id="KKL44345.1"/>
    </source>
</evidence>
<sequence>PTEYGDFLWAYHDGSVDTELVTAPIPLHDMERVLKSGVDIFRKNSIIMSPAVRAGCHQTFSFDRTFPDVVARNIVQLVRYYLPALLSIACVEGTEGRQASYRKIPNDPGWSENATYFNEKYEACHVKAQLALNYQPRLIEFRYPDMHPHVTQHMASMILNYAIILYSIYLARGGVASFSNMHWESVTASTRAITHEGIYDDALKGLKQEMLMAFAPHLSAILTNACEFSNHIATWSVPPTDEEVTVPFEFHWTSKILAQPINPPKRKKPRKKKVVDPGEARVLNTITYDRRDTECVE</sequence>
<dbReference type="EMBL" id="LAZR01034793">
    <property type="protein sequence ID" value="KKL44345.1"/>
    <property type="molecule type" value="Genomic_DNA"/>
</dbReference>
<organism evidence="1">
    <name type="scientific">marine sediment metagenome</name>
    <dbReference type="NCBI Taxonomy" id="412755"/>
    <lineage>
        <taxon>unclassified sequences</taxon>
        <taxon>metagenomes</taxon>
        <taxon>ecological metagenomes</taxon>
    </lineage>
</organism>
<protein>
    <submittedName>
        <fullName evidence="1">Uncharacterized protein</fullName>
    </submittedName>
</protein>
<dbReference type="AlphaFoldDB" id="A0A0F9EHI8"/>
<reference evidence="1" key="1">
    <citation type="journal article" date="2015" name="Nature">
        <title>Complex archaea that bridge the gap between prokaryotes and eukaryotes.</title>
        <authorList>
            <person name="Spang A."/>
            <person name="Saw J.H."/>
            <person name="Jorgensen S.L."/>
            <person name="Zaremba-Niedzwiedzka K."/>
            <person name="Martijn J."/>
            <person name="Lind A.E."/>
            <person name="van Eijk R."/>
            <person name="Schleper C."/>
            <person name="Guy L."/>
            <person name="Ettema T.J."/>
        </authorList>
    </citation>
    <scope>NUCLEOTIDE SEQUENCE</scope>
</reference>
<accession>A0A0F9EHI8</accession>